<dbReference type="AlphaFoldDB" id="A0A9N8V885"/>
<evidence type="ECO:0000313" key="1">
    <source>
        <dbReference type="EMBL" id="CAG8441199.1"/>
    </source>
</evidence>
<keyword evidence="2" id="KW-1185">Reference proteome</keyword>
<name>A0A9N8V885_9GLOM</name>
<comment type="caution">
    <text evidence="1">The sequence shown here is derived from an EMBL/GenBank/DDBJ whole genome shotgun (WGS) entry which is preliminary data.</text>
</comment>
<organism evidence="1 2">
    <name type="scientific">Funneliformis caledonium</name>
    <dbReference type="NCBI Taxonomy" id="1117310"/>
    <lineage>
        <taxon>Eukaryota</taxon>
        <taxon>Fungi</taxon>
        <taxon>Fungi incertae sedis</taxon>
        <taxon>Mucoromycota</taxon>
        <taxon>Glomeromycotina</taxon>
        <taxon>Glomeromycetes</taxon>
        <taxon>Glomerales</taxon>
        <taxon>Glomeraceae</taxon>
        <taxon>Funneliformis</taxon>
    </lineage>
</organism>
<dbReference type="OrthoDB" id="2384430at2759"/>
<proteinExistence type="predicted"/>
<dbReference type="EMBL" id="CAJVPQ010000054">
    <property type="protein sequence ID" value="CAG8441199.1"/>
    <property type="molecule type" value="Genomic_DNA"/>
</dbReference>
<dbReference type="Proteomes" id="UP000789570">
    <property type="component" value="Unassembled WGS sequence"/>
</dbReference>
<sequence>MDAVTGKNKEFQKQNRHTDVNLSDLITYINKNEPLFDGSNYLKTGNFHSKKIEECISKNDFQYVSFKEFLNNSSFSVLDQSQIEIKRQVNILKELKDSDHIIRFFNCRSIIMEIAELKKSHSDLNKSEILISIRKRVHDKYLIDQEPQWRSTIFFICHNHSISKPTRILSVEKAIQEHKSNNGNKQLVWQSFKHHLETNIDAKYWRNS</sequence>
<accession>A0A9N8V885</accession>
<gene>
    <name evidence="1" type="ORF">FCALED_LOCUS546</name>
</gene>
<protein>
    <submittedName>
        <fullName evidence="1">14351_t:CDS:1</fullName>
    </submittedName>
</protein>
<reference evidence="1" key="1">
    <citation type="submission" date="2021-06" db="EMBL/GenBank/DDBJ databases">
        <authorList>
            <person name="Kallberg Y."/>
            <person name="Tangrot J."/>
            <person name="Rosling A."/>
        </authorList>
    </citation>
    <scope>NUCLEOTIDE SEQUENCE</scope>
    <source>
        <strain evidence="1">UK204</strain>
    </source>
</reference>
<evidence type="ECO:0000313" key="2">
    <source>
        <dbReference type="Proteomes" id="UP000789570"/>
    </source>
</evidence>